<comment type="caution">
    <text evidence="9">The sequence shown here is derived from an EMBL/GenBank/DDBJ whole genome shotgun (WGS) entry which is preliminary data.</text>
</comment>
<dbReference type="Gene3D" id="3.40.50.150">
    <property type="entry name" value="Vaccinia Virus protein VP39"/>
    <property type="match status" value="1"/>
</dbReference>
<gene>
    <name evidence="9" type="primary">ydiP</name>
    <name evidence="9" type="ORF">BHAOGJBA_5133</name>
</gene>
<evidence type="ECO:0000256" key="7">
    <source>
        <dbReference type="RuleBase" id="RU000416"/>
    </source>
</evidence>
<dbReference type="GO" id="GO:0009307">
    <property type="term" value="P:DNA restriction-modification system"/>
    <property type="evidence" value="ECO:0007669"/>
    <property type="project" value="UniProtKB-KW"/>
</dbReference>
<dbReference type="EC" id="2.1.1.37" evidence="8"/>
<evidence type="ECO:0000256" key="2">
    <source>
        <dbReference type="ARBA" id="ARBA00022679"/>
    </source>
</evidence>
<dbReference type="NCBIfam" id="TIGR00675">
    <property type="entry name" value="dcm"/>
    <property type="match status" value="1"/>
</dbReference>
<dbReference type="PANTHER" id="PTHR10629:SF50">
    <property type="entry name" value="DNA (CYTOSINE-5)-METHYLTRANSFERASE CMT3"/>
    <property type="match status" value="1"/>
</dbReference>
<evidence type="ECO:0000256" key="8">
    <source>
        <dbReference type="RuleBase" id="RU000417"/>
    </source>
</evidence>
<dbReference type="GO" id="GO:0003886">
    <property type="term" value="F:DNA (cytosine-5-)-methyltransferase activity"/>
    <property type="evidence" value="ECO:0007669"/>
    <property type="project" value="UniProtKB-EC"/>
</dbReference>
<keyword evidence="1 6" id="KW-0489">Methyltransferase</keyword>
<evidence type="ECO:0000256" key="1">
    <source>
        <dbReference type="ARBA" id="ARBA00022603"/>
    </source>
</evidence>
<dbReference type="AlphaFoldDB" id="A0AAV4ZUA8"/>
<dbReference type="PROSITE" id="PS00094">
    <property type="entry name" value="C5_MTASE_1"/>
    <property type="match status" value="1"/>
</dbReference>
<comment type="similarity">
    <text evidence="6 7">Belongs to the class I-like SAM-binding methyltransferase superfamily. C5-methyltransferase family.</text>
</comment>
<dbReference type="InterPro" id="IPR050390">
    <property type="entry name" value="C5-Methyltransferase"/>
</dbReference>
<sequence>MRTIGLFSGSGSLEAGLEAGGHECRMLCEVSPSARRVLASRFPGVPVEHDVTALRVLPEADLLAAGFPCQDLSLSGGKAGLDGARSGLVHEIFRLIDANPVPNVLLENVPNLVRMRGGRWVAALADAFEDRGYRWAYRIVDARCALPQRRERFFMLASRTMDPSQVLFAGDVPAPALPFALGRDPAGFYWTRGASGLGWAPHCTPPIQGGSAKGIPSGPAVLLPDGRVVKVGLRDAERLQGMRVGETEAAGGEEHRWRIVGNAVALPVAEWIGRRLASPGLAQPPSTVPFGSLVGSWPTAACGGPRGGRHRAAIGTLPFWRPRERLEAYLPDAEPLSPRATRGFLARAARGRMNFVPGFLDAVWSHLVAVERSAGGGADLFGAAA</sequence>
<keyword evidence="2 6" id="KW-0808">Transferase</keyword>
<dbReference type="RefSeq" id="WP_238231569.1">
    <property type="nucleotide sequence ID" value="NZ_BPQO01000029.1"/>
</dbReference>
<evidence type="ECO:0000256" key="3">
    <source>
        <dbReference type="ARBA" id="ARBA00022691"/>
    </source>
</evidence>
<name>A0AAV4ZUA8_9HYPH</name>
<reference evidence="9" key="1">
    <citation type="journal article" date="2016" name="Front. Microbiol.">
        <title>Genome Sequence of the Piezophilic, Mesophilic Sulfate-Reducing Bacterium Desulfovibrio indicus J2T.</title>
        <authorList>
            <person name="Cao J."/>
            <person name="Maignien L."/>
            <person name="Shao Z."/>
            <person name="Alain K."/>
            <person name="Jebbar M."/>
        </authorList>
    </citation>
    <scope>NUCLEOTIDE SEQUENCE</scope>
    <source>
        <strain evidence="9">DSM 16372</strain>
    </source>
</reference>
<evidence type="ECO:0000256" key="6">
    <source>
        <dbReference type="PROSITE-ProRule" id="PRU01016"/>
    </source>
</evidence>
<keyword evidence="3 6" id="KW-0949">S-adenosyl-L-methionine</keyword>
<keyword evidence="4" id="KW-0680">Restriction system</keyword>
<evidence type="ECO:0000256" key="4">
    <source>
        <dbReference type="ARBA" id="ARBA00022747"/>
    </source>
</evidence>
<dbReference type="Proteomes" id="UP001055247">
    <property type="component" value="Unassembled WGS sequence"/>
</dbReference>
<dbReference type="EMBL" id="BPQO01000029">
    <property type="protein sequence ID" value="GJD91585.1"/>
    <property type="molecule type" value="Genomic_DNA"/>
</dbReference>
<dbReference type="InterPro" id="IPR018117">
    <property type="entry name" value="C5_DNA_meth_AS"/>
</dbReference>
<dbReference type="PROSITE" id="PS51679">
    <property type="entry name" value="SAM_MT_C5"/>
    <property type="match status" value="1"/>
</dbReference>
<comment type="catalytic activity">
    <reaction evidence="5 8">
        <text>a 2'-deoxycytidine in DNA + S-adenosyl-L-methionine = a 5-methyl-2'-deoxycytidine in DNA + S-adenosyl-L-homocysteine + H(+)</text>
        <dbReference type="Rhea" id="RHEA:13681"/>
        <dbReference type="Rhea" id="RHEA-COMP:11369"/>
        <dbReference type="Rhea" id="RHEA-COMP:11370"/>
        <dbReference type="ChEBI" id="CHEBI:15378"/>
        <dbReference type="ChEBI" id="CHEBI:57856"/>
        <dbReference type="ChEBI" id="CHEBI:59789"/>
        <dbReference type="ChEBI" id="CHEBI:85452"/>
        <dbReference type="ChEBI" id="CHEBI:85454"/>
        <dbReference type="EC" id="2.1.1.37"/>
    </reaction>
</comment>
<dbReference type="SUPFAM" id="SSF53335">
    <property type="entry name" value="S-adenosyl-L-methionine-dependent methyltransferases"/>
    <property type="match status" value="1"/>
</dbReference>
<feature type="active site" evidence="6">
    <location>
        <position position="69"/>
    </location>
</feature>
<dbReference type="GO" id="GO:0032259">
    <property type="term" value="P:methylation"/>
    <property type="evidence" value="ECO:0007669"/>
    <property type="project" value="UniProtKB-KW"/>
</dbReference>
<proteinExistence type="inferred from homology"/>
<organism evidence="9 10">
    <name type="scientific">Methylobacterium hispanicum</name>
    <dbReference type="NCBI Taxonomy" id="270350"/>
    <lineage>
        <taxon>Bacteria</taxon>
        <taxon>Pseudomonadati</taxon>
        <taxon>Pseudomonadota</taxon>
        <taxon>Alphaproteobacteria</taxon>
        <taxon>Hyphomicrobiales</taxon>
        <taxon>Methylobacteriaceae</taxon>
        <taxon>Methylobacterium</taxon>
    </lineage>
</organism>
<evidence type="ECO:0000313" key="10">
    <source>
        <dbReference type="Proteomes" id="UP001055247"/>
    </source>
</evidence>
<dbReference type="GO" id="GO:0044027">
    <property type="term" value="P:negative regulation of gene expression via chromosomal CpG island methylation"/>
    <property type="evidence" value="ECO:0007669"/>
    <property type="project" value="TreeGrafter"/>
</dbReference>
<dbReference type="InterPro" id="IPR029063">
    <property type="entry name" value="SAM-dependent_MTases_sf"/>
</dbReference>
<dbReference type="PANTHER" id="PTHR10629">
    <property type="entry name" value="CYTOSINE-SPECIFIC METHYLTRANSFERASE"/>
    <property type="match status" value="1"/>
</dbReference>
<protein>
    <recommendedName>
        <fullName evidence="8">Cytosine-specific methyltransferase</fullName>
        <ecNumber evidence="8">2.1.1.37</ecNumber>
    </recommendedName>
</protein>
<dbReference type="GO" id="GO:0003677">
    <property type="term" value="F:DNA binding"/>
    <property type="evidence" value="ECO:0007669"/>
    <property type="project" value="TreeGrafter"/>
</dbReference>
<dbReference type="PRINTS" id="PR00105">
    <property type="entry name" value="C5METTRFRASE"/>
</dbReference>
<dbReference type="InterPro" id="IPR001525">
    <property type="entry name" value="C5_MeTfrase"/>
</dbReference>
<dbReference type="Pfam" id="PF00145">
    <property type="entry name" value="DNA_methylase"/>
    <property type="match status" value="1"/>
</dbReference>
<evidence type="ECO:0000313" key="9">
    <source>
        <dbReference type="EMBL" id="GJD91585.1"/>
    </source>
</evidence>
<accession>A0AAV4ZUA8</accession>
<keyword evidence="10" id="KW-1185">Reference proteome</keyword>
<evidence type="ECO:0000256" key="5">
    <source>
        <dbReference type="ARBA" id="ARBA00047422"/>
    </source>
</evidence>
<reference evidence="9" key="2">
    <citation type="submission" date="2021-08" db="EMBL/GenBank/DDBJ databases">
        <authorList>
            <person name="Tani A."/>
            <person name="Ola A."/>
            <person name="Ogura Y."/>
            <person name="Katsura K."/>
            <person name="Hayashi T."/>
        </authorList>
    </citation>
    <scope>NUCLEOTIDE SEQUENCE</scope>
    <source>
        <strain evidence="9">DSM 16372</strain>
    </source>
</reference>